<gene>
    <name evidence="2" type="ORF">GCM10009564_37670</name>
</gene>
<dbReference type="Proteomes" id="UP001501072">
    <property type="component" value="Unassembled WGS sequence"/>
</dbReference>
<feature type="compositionally biased region" description="Basic and acidic residues" evidence="1">
    <location>
        <begin position="33"/>
        <end position="44"/>
    </location>
</feature>
<comment type="caution">
    <text evidence="2">The sequence shown here is derived from an EMBL/GenBank/DDBJ whole genome shotgun (WGS) entry which is preliminary data.</text>
</comment>
<proteinExistence type="predicted"/>
<keyword evidence="3" id="KW-1185">Reference proteome</keyword>
<sequence>MSPHTCRTTNHGAGWEADDTGTDDGNGSPGACRELEESSTDVRKAVSKVPAWGAPPGARPPLQSVARVDRTGEQLVSD</sequence>
<name>A0ABN1T213_9ACTN</name>
<evidence type="ECO:0000256" key="1">
    <source>
        <dbReference type="SAM" id="MobiDB-lite"/>
    </source>
</evidence>
<protein>
    <submittedName>
        <fullName evidence="2">Uncharacterized protein</fullName>
    </submittedName>
</protein>
<feature type="region of interest" description="Disordered" evidence="1">
    <location>
        <begin position="1"/>
        <end position="78"/>
    </location>
</feature>
<reference evidence="2 3" key="1">
    <citation type="journal article" date="2019" name="Int. J. Syst. Evol. Microbiol.">
        <title>The Global Catalogue of Microorganisms (GCM) 10K type strain sequencing project: providing services to taxonomists for standard genome sequencing and annotation.</title>
        <authorList>
            <consortium name="The Broad Institute Genomics Platform"/>
            <consortium name="The Broad Institute Genome Sequencing Center for Infectious Disease"/>
            <person name="Wu L."/>
            <person name="Ma J."/>
        </authorList>
    </citation>
    <scope>NUCLEOTIDE SEQUENCE [LARGE SCALE GENOMIC DNA]</scope>
    <source>
        <strain evidence="2 3">JCM 11269</strain>
    </source>
</reference>
<evidence type="ECO:0000313" key="2">
    <source>
        <dbReference type="EMBL" id="GAA1012836.1"/>
    </source>
</evidence>
<accession>A0ABN1T213</accession>
<dbReference type="EMBL" id="BAAAHU010000040">
    <property type="protein sequence ID" value="GAA1012836.1"/>
    <property type="molecule type" value="Genomic_DNA"/>
</dbReference>
<organism evidence="2 3">
    <name type="scientific">Streptomyces thermogriseus</name>
    <dbReference type="NCBI Taxonomy" id="75292"/>
    <lineage>
        <taxon>Bacteria</taxon>
        <taxon>Bacillati</taxon>
        <taxon>Actinomycetota</taxon>
        <taxon>Actinomycetes</taxon>
        <taxon>Kitasatosporales</taxon>
        <taxon>Streptomycetaceae</taxon>
        <taxon>Streptomyces</taxon>
    </lineage>
</organism>
<evidence type="ECO:0000313" key="3">
    <source>
        <dbReference type="Proteomes" id="UP001501072"/>
    </source>
</evidence>
<feature type="compositionally biased region" description="Polar residues" evidence="1">
    <location>
        <begin position="1"/>
        <end position="11"/>
    </location>
</feature>